<feature type="domain" description="Hydrazine synthase alpha subunit middle" evidence="3">
    <location>
        <begin position="497"/>
        <end position="587"/>
    </location>
</feature>
<dbReference type="Pfam" id="PF03781">
    <property type="entry name" value="FGE-sulfatase"/>
    <property type="match status" value="1"/>
</dbReference>
<dbReference type="OrthoDB" id="9768004at2"/>
<evidence type="ECO:0000259" key="2">
    <source>
        <dbReference type="Pfam" id="PF03781"/>
    </source>
</evidence>
<dbReference type="Proteomes" id="UP000315010">
    <property type="component" value="Unassembled WGS sequence"/>
</dbReference>
<accession>A0A5C5ZCE8</accession>
<protein>
    <submittedName>
        <fullName evidence="4">Formylglycine-generating sulfatase enzyme</fullName>
    </submittedName>
</protein>
<sequence>MRQRNFPLRHYAILHLVAIMFVAVPSIGLSADKSDHHTECDKLRLAIQDLADTFAETYSDADSFLSRLAKIESELQIGAPNASNDLERLRSEALLANPLVTQLPGLIVVKRKPKNLNREVLTDRDQQIGFSAGSGREIAMPSNHECNASLERDGYDNEICVLSPLHPNGRLKALLRPDDGRYVGELDLHFDGDRFLFTQSTQENWKIFEMRVDGTGIRQVSTMPDDVDAMDACYLPDGRIIFGSTASYQSVPCWHGRQRVNNLYIMDRDGANVRQLCFDQDHNFHPVVLPSGQVMYHRWDYTGICHIFLRQLMTMNTDGTKQRAAYGSNSWYPNSLFFPRPIPGSDNRLLCILSGYHGVHRMGQLVIVDPSIGWEEDSGIVQRISGRNDPVEPKIRDALVNGDWPMFLHPFPLSEKYFLVSCWKEAKGSWGIYLADVFDNLVLVHETPGHALLEPTPLGARPVPPSIPDQIDLAKDDATVFIHDVYAGPGLTGVPRGTIKELRLVAYHFGYRGLAGSDKIGLGGPWEAMRILGTVPVEEDGSANFRVPANTPISIQTLDGEGKAVQLMRSWFTAMPGERVSCVGCHETPKEAVATGYARAAMRAPDNLNRWHGPARGFDFEREVQPVLDRYCVSCHHETNDGIADFRSEQDGGHAKPTPIGYAPRLHSDMLAATGGKLRYSPAYDTLIHYIRRVGVEDDVSLLTPGEYHADTSPLVQMLMKGHHGVSLDDEAWDRIVTWIDLNGPCHGTWGDVFPIPDHAHERRQELRGLYGGPRDDPEAIHPTSIEMPEPVTSNAPNKPTPVSLDNWPLTRADANRKQETLGPTRAVFDLGAGVTITFIRVPAGQFVVGDSDGETDEHPQQVATIDQPFWIGQCEVTNAQFRRFDASHDSRYYVKRRDRADGKGLSLNEETQPAVHVSWEQADAFCQWLEERTGTSISLPSEIQWEYACRAGTAESMHYGTVDDDFSKWANMADLRFSTGVMNSKGRMMPEGGVTQVTGGVPHLLLEGAKQADTRFDDRHRVTAEVGSFRPNVWGLHDMHGNASEWTRSRYKPYPYLDDGEHDNPNSSDALDRRVVRGGSFTDPPKRSRSSYRQGYHPWHRVFNVGFRVVCNDIRLDANGFDDVTVGRSSD</sequence>
<dbReference type="InterPro" id="IPR040698">
    <property type="entry name" value="HZS_alpha_mid"/>
</dbReference>
<proteinExistence type="predicted"/>
<evidence type="ECO:0000313" key="5">
    <source>
        <dbReference type="Proteomes" id="UP000315010"/>
    </source>
</evidence>
<dbReference type="AlphaFoldDB" id="A0A5C5ZCE8"/>
<feature type="domain" description="Sulfatase-modifying factor enzyme-like" evidence="2">
    <location>
        <begin position="839"/>
        <end position="1111"/>
    </location>
</feature>
<dbReference type="SUPFAM" id="SSF56436">
    <property type="entry name" value="C-type lectin-like"/>
    <property type="match status" value="1"/>
</dbReference>
<comment type="caution">
    <text evidence="4">The sequence shown here is derived from an EMBL/GenBank/DDBJ whole genome shotgun (WGS) entry which is preliminary data.</text>
</comment>
<dbReference type="InterPro" id="IPR011042">
    <property type="entry name" value="6-blade_b-propeller_TolB-like"/>
</dbReference>
<organism evidence="4 5">
    <name type="scientific">Novipirellula herctigrandis</name>
    <dbReference type="NCBI Taxonomy" id="2527986"/>
    <lineage>
        <taxon>Bacteria</taxon>
        <taxon>Pseudomonadati</taxon>
        <taxon>Planctomycetota</taxon>
        <taxon>Planctomycetia</taxon>
        <taxon>Pirellulales</taxon>
        <taxon>Pirellulaceae</taxon>
        <taxon>Novipirellula</taxon>
    </lineage>
</organism>
<dbReference type="GO" id="GO:0120147">
    <property type="term" value="F:formylglycine-generating oxidase activity"/>
    <property type="evidence" value="ECO:0007669"/>
    <property type="project" value="TreeGrafter"/>
</dbReference>
<feature type="region of interest" description="Disordered" evidence="1">
    <location>
        <begin position="1058"/>
        <end position="1094"/>
    </location>
</feature>
<dbReference type="Gene3D" id="2.120.10.30">
    <property type="entry name" value="TolB, C-terminal domain"/>
    <property type="match status" value="1"/>
</dbReference>
<gene>
    <name evidence="4" type="ORF">CA13_64840</name>
</gene>
<keyword evidence="5" id="KW-1185">Reference proteome</keyword>
<name>A0A5C5ZCE8_9BACT</name>
<dbReference type="PANTHER" id="PTHR23150:SF19">
    <property type="entry name" value="FORMYLGLYCINE-GENERATING ENZYME"/>
    <property type="match status" value="1"/>
</dbReference>
<reference evidence="4 5" key="1">
    <citation type="submission" date="2019-02" db="EMBL/GenBank/DDBJ databases">
        <title>Deep-cultivation of Planctomycetes and their phenomic and genomic characterization uncovers novel biology.</title>
        <authorList>
            <person name="Wiegand S."/>
            <person name="Jogler M."/>
            <person name="Boedeker C."/>
            <person name="Pinto D."/>
            <person name="Vollmers J."/>
            <person name="Rivas-Marin E."/>
            <person name="Kohn T."/>
            <person name="Peeters S.H."/>
            <person name="Heuer A."/>
            <person name="Rast P."/>
            <person name="Oberbeckmann S."/>
            <person name="Bunk B."/>
            <person name="Jeske O."/>
            <person name="Meyerdierks A."/>
            <person name="Storesund J.E."/>
            <person name="Kallscheuer N."/>
            <person name="Luecker S."/>
            <person name="Lage O.M."/>
            <person name="Pohl T."/>
            <person name="Merkel B.J."/>
            <person name="Hornburger P."/>
            <person name="Mueller R.-W."/>
            <person name="Bruemmer F."/>
            <person name="Labrenz M."/>
            <person name="Spormann A.M."/>
            <person name="Op Den Camp H."/>
            <person name="Overmann J."/>
            <person name="Amann R."/>
            <person name="Jetten M.S.M."/>
            <person name="Mascher T."/>
            <person name="Medema M.H."/>
            <person name="Devos D.P."/>
            <person name="Kaster A.-K."/>
            <person name="Ovreas L."/>
            <person name="Rohde M."/>
            <person name="Galperin M.Y."/>
            <person name="Jogler C."/>
        </authorList>
    </citation>
    <scope>NUCLEOTIDE SEQUENCE [LARGE SCALE GENOMIC DNA]</scope>
    <source>
        <strain evidence="4 5">CA13</strain>
    </source>
</reference>
<evidence type="ECO:0000256" key="1">
    <source>
        <dbReference type="SAM" id="MobiDB-lite"/>
    </source>
</evidence>
<dbReference type="Pfam" id="PF18582">
    <property type="entry name" value="HZS_alpha"/>
    <property type="match status" value="1"/>
</dbReference>
<dbReference type="EMBL" id="SJPJ01000001">
    <property type="protein sequence ID" value="TWT85002.1"/>
    <property type="molecule type" value="Genomic_DNA"/>
</dbReference>
<dbReference type="PANTHER" id="PTHR23150">
    <property type="entry name" value="SULFATASE MODIFYING FACTOR 1, 2"/>
    <property type="match status" value="1"/>
</dbReference>
<evidence type="ECO:0000313" key="4">
    <source>
        <dbReference type="EMBL" id="TWT85002.1"/>
    </source>
</evidence>
<dbReference type="InterPro" id="IPR005532">
    <property type="entry name" value="SUMF_dom"/>
</dbReference>
<dbReference type="InterPro" id="IPR051043">
    <property type="entry name" value="Sulfatase_Mod_Factor_Kinase"/>
</dbReference>
<dbReference type="RefSeq" id="WP_146402965.1">
    <property type="nucleotide sequence ID" value="NZ_SJPJ01000001.1"/>
</dbReference>
<evidence type="ECO:0000259" key="3">
    <source>
        <dbReference type="Pfam" id="PF18582"/>
    </source>
</evidence>
<dbReference type="InterPro" id="IPR042095">
    <property type="entry name" value="SUMF_sf"/>
</dbReference>
<dbReference type="Gene3D" id="3.90.1580.10">
    <property type="entry name" value="paralog of FGE (formylglycine-generating enzyme)"/>
    <property type="match status" value="1"/>
</dbReference>
<dbReference type="SUPFAM" id="SSF82171">
    <property type="entry name" value="DPP6 N-terminal domain-like"/>
    <property type="match status" value="1"/>
</dbReference>
<dbReference type="InterPro" id="IPR016187">
    <property type="entry name" value="CTDL_fold"/>
</dbReference>